<keyword evidence="3" id="KW-1185">Reference proteome</keyword>
<comment type="caution">
    <text evidence="2">The sequence shown here is derived from an EMBL/GenBank/DDBJ whole genome shotgun (WGS) entry which is preliminary data.</text>
</comment>
<dbReference type="RefSeq" id="WP_235053122.1">
    <property type="nucleotide sequence ID" value="NZ_JAKFHA010000009.1"/>
</dbReference>
<name>A0AA41Q0G5_9ACTN</name>
<feature type="region of interest" description="Disordered" evidence="1">
    <location>
        <begin position="368"/>
        <end position="387"/>
    </location>
</feature>
<evidence type="ECO:0000313" key="2">
    <source>
        <dbReference type="EMBL" id="MCF2528952.1"/>
    </source>
</evidence>
<organism evidence="2 3">
    <name type="scientific">Yinghuangia soli</name>
    <dbReference type="NCBI Taxonomy" id="2908204"/>
    <lineage>
        <taxon>Bacteria</taxon>
        <taxon>Bacillati</taxon>
        <taxon>Actinomycetota</taxon>
        <taxon>Actinomycetes</taxon>
        <taxon>Kitasatosporales</taxon>
        <taxon>Streptomycetaceae</taxon>
        <taxon>Yinghuangia</taxon>
    </lineage>
</organism>
<protein>
    <submittedName>
        <fullName evidence="2">Uncharacterized protein</fullName>
    </submittedName>
</protein>
<sequence length="902" mass="96181">MSRFDNSVALRAAVYAAYRLAPAPTAAKLAERLKPETLKALQAHYVAPPRQVAEAVLASGDRDLLVAYARNEHMGEDTALALARQGDPVVGHALATSGNRSERVRDAVWEAADAADPRWRTALIEPLLSDRTPWRLRGALDSRFPELVRHAVAELGRSLPPGVVMDCVLRNLADTEPGGVRTELLLFAEVFEGEEDGLGHPGMGAAFRAAADSADPPTALRAARVRFSGDPEPRPEHDAWLTALRYGGPDDTPPGGVDWAAVHREEVRQPFSQRTRIRLTRHQGCPPELLFDAVRAGLGSYHADGFGPLPLAAALPPEAPDGMQLVELLTRGLRAGWFGIDDVLARVGPASAVLEALHRMSPRRADGAGVADGGVGVDDTPDVVDDEDADDPAYNGSARYRGHLPAALAQAVVQLIAPLGDDPETWIALYKTLARFPGSCQELVAAAVEQVAVARERGTPVVWTRGLEPRFPAEAPEGSRKQLYALLAAAPDHVQRAVIPALDARAVQHLTIYYPLSAAVRTHIYAVCGMPAAVANAAHWEMPQDVIDGLLDLDDPEVNAALYDFGAISQDERVRICAGRPRRGGDRVVPVSPALGELFARTSPASRRNWLLAALDSGDPLLVRAMLGRTRLQTDPGRLRVAIGLWERHGPDAVAALLDETEFPGRRPSTKHPFPPAMHNQLRAAIGADTPEEGLRALQEALAAARSADSVAQFLLRRTGKADERLEHFEAEYGIPLPWAHLTALAEEQAFADGPSAALASHRDCPRQLLVAYLAAVPLAMRVHDRDWLDTALADGRLLPGDLLALASPAGVVVECLTQMSENGWAGRSGSARSVGPVGPVGLDGADDPDAPVSPRAAALSLMAAAGFDPADPEHWAVGVRLIGDFAGTIPELLATAAAIAD</sequence>
<dbReference type="EMBL" id="JAKFHA010000009">
    <property type="protein sequence ID" value="MCF2528952.1"/>
    <property type="molecule type" value="Genomic_DNA"/>
</dbReference>
<evidence type="ECO:0000313" key="3">
    <source>
        <dbReference type="Proteomes" id="UP001165378"/>
    </source>
</evidence>
<feature type="region of interest" description="Disordered" evidence="1">
    <location>
        <begin position="826"/>
        <end position="850"/>
    </location>
</feature>
<reference evidence="2" key="1">
    <citation type="submission" date="2022-01" db="EMBL/GenBank/DDBJ databases">
        <title>Genome-Based Taxonomic Classification of the Phylum Actinobacteria.</title>
        <authorList>
            <person name="Gao Y."/>
        </authorList>
    </citation>
    <scope>NUCLEOTIDE SEQUENCE</scope>
    <source>
        <strain evidence="2">KLBMP 8922</strain>
    </source>
</reference>
<proteinExistence type="predicted"/>
<gene>
    <name evidence="2" type="ORF">LZ495_17235</name>
</gene>
<evidence type="ECO:0000256" key="1">
    <source>
        <dbReference type="SAM" id="MobiDB-lite"/>
    </source>
</evidence>
<dbReference type="AlphaFoldDB" id="A0AA41Q0G5"/>
<dbReference type="Proteomes" id="UP001165378">
    <property type="component" value="Unassembled WGS sequence"/>
</dbReference>
<accession>A0AA41Q0G5</accession>